<dbReference type="PANTHER" id="PTHR34835:SF90">
    <property type="entry name" value="AMINOTRANSFERASE-LIKE PLANT MOBILE DOMAIN-CONTAINING PROTEIN"/>
    <property type="match status" value="1"/>
</dbReference>
<accession>A0AA35Y6R3</accession>
<evidence type="ECO:0000313" key="2">
    <source>
        <dbReference type="Proteomes" id="UP001177003"/>
    </source>
</evidence>
<dbReference type="EMBL" id="OX465086">
    <property type="protein sequence ID" value="CAI9260851.1"/>
    <property type="molecule type" value="Genomic_DNA"/>
</dbReference>
<dbReference type="PANTHER" id="PTHR34835">
    <property type="entry name" value="OS07G0283600 PROTEIN-RELATED"/>
    <property type="match status" value="1"/>
</dbReference>
<organism evidence="1 2">
    <name type="scientific">Lactuca saligna</name>
    <name type="common">Willowleaf lettuce</name>
    <dbReference type="NCBI Taxonomy" id="75948"/>
    <lineage>
        <taxon>Eukaryota</taxon>
        <taxon>Viridiplantae</taxon>
        <taxon>Streptophyta</taxon>
        <taxon>Embryophyta</taxon>
        <taxon>Tracheophyta</taxon>
        <taxon>Spermatophyta</taxon>
        <taxon>Magnoliopsida</taxon>
        <taxon>eudicotyledons</taxon>
        <taxon>Gunneridae</taxon>
        <taxon>Pentapetalae</taxon>
        <taxon>asterids</taxon>
        <taxon>campanulids</taxon>
        <taxon>Asterales</taxon>
        <taxon>Asteraceae</taxon>
        <taxon>Cichorioideae</taxon>
        <taxon>Cichorieae</taxon>
        <taxon>Lactucinae</taxon>
        <taxon>Lactuca</taxon>
    </lineage>
</organism>
<name>A0AA35Y6R3_LACSI</name>
<dbReference type="AlphaFoldDB" id="A0AA35Y6R3"/>
<dbReference type="SUPFAM" id="SSF54001">
    <property type="entry name" value="Cysteine proteinases"/>
    <property type="match status" value="1"/>
</dbReference>
<gene>
    <name evidence="1" type="ORF">LSALG_LOCUS1674</name>
</gene>
<evidence type="ECO:0008006" key="3">
    <source>
        <dbReference type="Google" id="ProtNLM"/>
    </source>
</evidence>
<dbReference type="InterPro" id="IPR038765">
    <property type="entry name" value="Papain-like_cys_pep_sf"/>
</dbReference>
<protein>
    <recommendedName>
        <fullName evidence="3">Ubiquitin-like protease family profile domain-containing protein</fullName>
    </recommendedName>
</protein>
<sequence length="851" mass="98635">MFAFKAILDASSSRKRVNTQRKKKKVLQMESEGNVNRNLNFVDNPIEIEDDEESDDDYSVDHLLFQKKLIDEDMKKTIEIHSSGSVKIEKDDEEIPDDFFVSDIKNPIEIHSSGSSKIKKDDEEISDSVLYNIHSQGGNFDEGENDFSSDSDYEDASIKGFKKFIVKSDRKVIKKKLIQKDCVRRIGFGSLLDMKTQSIPTKLCYFVVDSFDHEEMVIKSNVGNIVVTREEVNKVLGLPLGVEQISCLGVRGNEDWFEMWKDQFKKPLSLVVPSDLVVKIVERSEADMVFIANFIILLLYVDRIKCKEMSIVRRYPVINFWTSEQLKFRESKELANGGFGNGVDAEKGDEELESGYILDIQSDIQWAVSDLSKKVEMALQKHANHQIFHFYKGKLEQLVFDISKFQQSDFKNHSRSDSLSRKITFEDKSFTNKEMGKGFYRKNNGRLYGENDERNNFMNEDVPSFDLGIESEMCTPKKDCLSSGIEIQDKSKSSVVFESPVNLVGNKVDVPSYLSKRVESEPDKKSRPKRNQMLPPVRRSPFVIRAVDIESNLTREENIISNWVFSLCQDPMDNLFQSISGQHGECHMFESLYPHEHLFSGTIDCFVDVLNYDERVRNMDTPSCFFFKTSVLDPSFMHIKGSKTEQDYQIFKENVVHCLGVSQDRRRLKGIDMVFFPARSNNHYFVFVYDFKNRKAVILDNILYSFSNEAYPDLMLNLKYMFGRYLQEINHNMAFAVQYEIDFVDQYMTWKTRGNSNDCGIFLMRHMETYKGGPLAQWCCGLKREGVEQLLQIRNLRRRYCLKILLSEVNIMKPKVVNLINQYQRMPANDRRIMYHEAIINIGSRLSAFGP</sequence>
<dbReference type="Proteomes" id="UP001177003">
    <property type="component" value="Chromosome 0"/>
</dbReference>
<reference evidence="1" key="1">
    <citation type="submission" date="2023-04" db="EMBL/GenBank/DDBJ databases">
        <authorList>
            <person name="Vijverberg K."/>
            <person name="Xiong W."/>
            <person name="Schranz E."/>
        </authorList>
    </citation>
    <scope>NUCLEOTIDE SEQUENCE</scope>
</reference>
<proteinExistence type="predicted"/>
<evidence type="ECO:0000313" key="1">
    <source>
        <dbReference type="EMBL" id="CAI9260851.1"/>
    </source>
</evidence>
<keyword evidence="2" id="KW-1185">Reference proteome</keyword>
<dbReference type="Gene3D" id="3.40.395.10">
    <property type="entry name" value="Adenoviral Proteinase, Chain A"/>
    <property type="match status" value="1"/>
</dbReference>